<proteinExistence type="predicted"/>
<reference evidence="1 2" key="1">
    <citation type="journal article" date="2024" name="bioRxiv">
        <title>A reference genome for Trichogramma kaykai: A tiny desert-dwelling parasitoid wasp with competing sex-ratio distorters.</title>
        <authorList>
            <person name="Culotta J."/>
            <person name="Lindsey A.R."/>
        </authorList>
    </citation>
    <scope>NUCLEOTIDE SEQUENCE [LARGE SCALE GENOMIC DNA]</scope>
    <source>
        <strain evidence="1 2">KSX58</strain>
    </source>
</reference>
<organism evidence="1 2">
    <name type="scientific">Trichogramma kaykai</name>
    <dbReference type="NCBI Taxonomy" id="54128"/>
    <lineage>
        <taxon>Eukaryota</taxon>
        <taxon>Metazoa</taxon>
        <taxon>Ecdysozoa</taxon>
        <taxon>Arthropoda</taxon>
        <taxon>Hexapoda</taxon>
        <taxon>Insecta</taxon>
        <taxon>Pterygota</taxon>
        <taxon>Neoptera</taxon>
        <taxon>Endopterygota</taxon>
        <taxon>Hymenoptera</taxon>
        <taxon>Apocrita</taxon>
        <taxon>Proctotrupomorpha</taxon>
        <taxon>Chalcidoidea</taxon>
        <taxon>Trichogrammatidae</taxon>
        <taxon>Trichogramma</taxon>
    </lineage>
</organism>
<dbReference type="Proteomes" id="UP001627154">
    <property type="component" value="Unassembled WGS sequence"/>
</dbReference>
<protein>
    <submittedName>
        <fullName evidence="1">Uncharacterized protein</fullName>
    </submittedName>
</protein>
<dbReference type="AlphaFoldDB" id="A0ABD2XEH9"/>
<gene>
    <name evidence="1" type="ORF">TKK_003539</name>
</gene>
<evidence type="ECO:0000313" key="1">
    <source>
        <dbReference type="EMBL" id="KAL3403591.1"/>
    </source>
</evidence>
<dbReference type="EMBL" id="JBJJXI010000029">
    <property type="protein sequence ID" value="KAL3403591.1"/>
    <property type="molecule type" value="Genomic_DNA"/>
</dbReference>
<accession>A0ABD2XEH9</accession>
<keyword evidence="2" id="KW-1185">Reference proteome</keyword>
<sequence length="93" mass="10628">MLLAVERKSRKSRPFVKSIKCSFQFSIKIVSPPYSPVQIDFFGQKIIVANIAHFSKNFHRLAAGRRWWGVEAAEEKCRATLVLPAAMASYRSR</sequence>
<comment type="caution">
    <text evidence="1">The sequence shown here is derived from an EMBL/GenBank/DDBJ whole genome shotgun (WGS) entry which is preliminary data.</text>
</comment>
<evidence type="ECO:0000313" key="2">
    <source>
        <dbReference type="Proteomes" id="UP001627154"/>
    </source>
</evidence>
<name>A0ABD2XEH9_9HYME</name>